<dbReference type="PANTHER" id="PTHR47619">
    <property type="entry name" value="METALLO-HYDROLASE YYCJ-RELATED"/>
    <property type="match status" value="1"/>
</dbReference>
<dbReference type="InterPro" id="IPR036866">
    <property type="entry name" value="RibonucZ/Hydroxyglut_hydro"/>
</dbReference>
<dbReference type="EMBL" id="AJWZ01006472">
    <property type="protein sequence ID" value="EKC59673.1"/>
    <property type="molecule type" value="Genomic_DNA"/>
</dbReference>
<dbReference type="InterPro" id="IPR052533">
    <property type="entry name" value="WalJ/YycJ-like"/>
</dbReference>
<protein>
    <submittedName>
        <fullName evidence="2">Metallo-beta-lactamase family protein</fullName>
    </submittedName>
</protein>
<accession>K1SQ53</accession>
<evidence type="ECO:0000313" key="2">
    <source>
        <dbReference type="EMBL" id="EKC59673.1"/>
    </source>
</evidence>
<organism evidence="2">
    <name type="scientific">human gut metagenome</name>
    <dbReference type="NCBI Taxonomy" id="408170"/>
    <lineage>
        <taxon>unclassified sequences</taxon>
        <taxon>metagenomes</taxon>
        <taxon>organismal metagenomes</taxon>
    </lineage>
</organism>
<dbReference type="AlphaFoldDB" id="K1SQ53"/>
<dbReference type="Pfam" id="PF12706">
    <property type="entry name" value="Lactamase_B_2"/>
    <property type="match status" value="1"/>
</dbReference>
<dbReference type="PANTHER" id="PTHR47619:SF1">
    <property type="entry name" value="EXODEOXYRIBONUCLEASE WALJ"/>
    <property type="match status" value="1"/>
</dbReference>
<reference evidence="2" key="1">
    <citation type="journal article" date="2013" name="Environ. Microbiol.">
        <title>Microbiota from the distal guts of lean and obese adolescents exhibit partial functional redundancy besides clear differences in community structure.</title>
        <authorList>
            <person name="Ferrer M."/>
            <person name="Ruiz A."/>
            <person name="Lanza F."/>
            <person name="Haange S.B."/>
            <person name="Oberbach A."/>
            <person name="Till H."/>
            <person name="Bargiela R."/>
            <person name="Campoy C."/>
            <person name="Segura M.T."/>
            <person name="Richter M."/>
            <person name="von Bergen M."/>
            <person name="Seifert J."/>
            <person name="Suarez A."/>
        </authorList>
    </citation>
    <scope>NUCLEOTIDE SEQUENCE</scope>
</reference>
<comment type="caution">
    <text evidence="2">The sequence shown here is derived from an EMBL/GenBank/DDBJ whole genome shotgun (WGS) entry which is preliminary data.</text>
</comment>
<gene>
    <name evidence="2" type="ORF">OBE_09379</name>
</gene>
<name>K1SQ53_9ZZZZ</name>
<dbReference type="SUPFAM" id="SSF56281">
    <property type="entry name" value="Metallo-hydrolase/oxidoreductase"/>
    <property type="match status" value="1"/>
</dbReference>
<evidence type="ECO:0000259" key="1">
    <source>
        <dbReference type="Pfam" id="PF12706"/>
    </source>
</evidence>
<feature type="non-terminal residue" evidence="2">
    <location>
        <position position="1"/>
    </location>
</feature>
<proteinExistence type="predicted"/>
<dbReference type="Gene3D" id="3.60.15.10">
    <property type="entry name" value="Ribonuclease Z/Hydroxyacylglutathione hydrolase-like"/>
    <property type="match status" value="1"/>
</dbReference>
<dbReference type="InterPro" id="IPR001279">
    <property type="entry name" value="Metallo-B-lactamas"/>
</dbReference>
<sequence length="164" mass="18500">QIVPKNRVIYLKDTNILDQVTINLIHTSHDVACSVGFLITYQDKSLVYITDTGYINKKILPEITNKSIYLIESNHDEEMLMNGPYPPFLKQRVIGDYGHLSNNTTASYLKKIVGAETKYVLLAHLSEKNNTESLAMSATSKALDNKNIKISIARQDEESELIEV</sequence>
<feature type="domain" description="Metallo-beta-lactamase" evidence="1">
    <location>
        <begin position="29"/>
        <end position="116"/>
    </location>
</feature>